<protein>
    <submittedName>
        <fullName evidence="1">Uncharacterized protein</fullName>
    </submittedName>
</protein>
<name>A0A6J5KH10_9CAUD</name>
<gene>
    <name evidence="1" type="ORF">UFOVP5_42</name>
</gene>
<proteinExistence type="predicted"/>
<organism evidence="1">
    <name type="scientific">uncultured Caudovirales phage</name>
    <dbReference type="NCBI Taxonomy" id="2100421"/>
    <lineage>
        <taxon>Viruses</taxon>
        <taxon>Duplodnaviria</taxon>
        <taxon>Heunggongvirae</taxon>
        <taxon>Uroviricota</taxon>
        <taxon>Caudoviricetes</taxon>
        <taxon>Peduoviridae</taxon>
        <taxon>Maltschvirus</taxon>
        <taxon>Maltschvirus maltsch</taxon>
    </lineage>
</organism>
<reference evidence="1" key="1">
    <citation type="submission" date="2020-04" db="EMBL/GenBank/DDBJ databases">
        <authorList>
            <person name="Chiriac C."/>
            <person name="Salcher M."/>
            <person name="Ghai R."/>
            <person name="Kavagutti S V."/>
        </authorList>
    </citation>
    <scope>NUCLEOTIDE SEQUENCE</scope>
</reference>
<accession>A0A6J5KH10</accession>
<evidence type="ECO:0000313" key="1">
    <source>
        <dbReference type="EMBL" id="CAB4120805.1"/>
    </source>
</evidence>
<dbReference type="EMBL" id="LR796135">
    <property type="protein sequence ID" value="CAB4120805.1"/>
    <property type="molecule type" value="Genomic_DNA"/>
</dbReference>
<sequence>MTELWGGPAYTPTPKVVRQVGDSVAGNDALHRADMERGSVTLRDRILAFLDARKDRERRVTERNDAARKAIAAKWPKTEVMDRYGLSDTAYEQLAGQVRAGTL</sequence>